<dbReference type="Proteomes" id="UP000000702">
    <property type="component" value="Unassembled WGS sequence"/>
</dbReference>
<name>F9W3W5_TRYCI</name>
<reference evidence="1 2" key="2">
    <citation type="journal article" date="2012" name="Proc. Natl. Acad. Sci. U.S.A.">
        <title>Antigenic diversity is generated by distinct evolutionary mechanisms in African trypanosome species.</title>
        <authorList>
            <person name="Jackson A.P."/>
            <person name="Berry A."/>
            <person name="Aslett M."/>
            <person name="Allison H.C."/>
            <person name="Burton P."/>
            <person name="Vavrova-Anderson J."/>
            <person name="Brown R."/>
            <person name="Browne H."/>
            <person name="Corton N."/>
            <person name="Hauser H."/>
            <person name="Gamble J."/>
            <person name="Gilderthorp R."/>
            <person name="Marcello L."/>
            <person name="McQuillan J."/>
            <person name="Otto T.D."/>
            <person name="Quail M.A."/>
            <person name="Sanders M.J."/>
            <person name="van Tonder A."/>
            <person name="Ginger M.L."/>
            <person name="Field M.C."/>
            <person name="Barry J.D."/>
            <person name="Hertz-Fowler C."/>
            <person name="Berriman M."/>
        </authorList>
    </citation>
    <scope>NUCLEOTIDE SEQUENCE [LARGE SCALE GENOMIC DNA]</scope>
    <source>
        <strain evidence="1 2">IL3000</strain>
    </source>
</reference>
<proteinExistence type="predicted"/>
<dbReference type="EMBL" id="CAEQ01000484">
    <property type="protein sequence ID" value="CCD11843.1"/>
    <property type="molecule type" value="Genomic_DNA"/>
</dbReference>
<reference evidence="2" key="1">
    <citation type="submission" date="2011-07" db="EMBL/GenBank/DDBJ databases">
        <title>Divergent evolution of antigenic variation in African trypanosomes.</title>
        <authorList>
            <person name="Jackson A.P."/>
            <person name="Berry A."/>
            <person name="Allison H.C."/>
            <person name="Burton P."/>
            <person name="Anderson J."/>
            <person name="Aslett M."/>
            <person name="Brown R."/>
            <person name="Corton N."/>
            <person name="Harris D."/>
            <person name="Hauser H."/>
            <person name="Gamble J."/>
            <person name="Gilderthorp R."/>
            <person name="McQuillan J."/>
            <person name="Quail M.A."/>
            <person name="Sanders M."/>
            <person name="Van Tonder A."/>
            <person name="Ginger M.L."/>
            <person name="Donelson J.E."/>
            <person name="Field M.C."/>
            <person name="Barry J.D."/>
            <person name="Berriman M."/>
            <person name="Hertz-Fowler C."/>
        </authorList>
    </citation>
    <scope>NUCLEOTIDE SEQUENCE [LARGE SCALE GENOMIC DNA]</scope>
    <source>
        <strain evidence="2">IL3000</strain>
    </source>
</reference>
<evidence type="ECO:0000313" key="2">
    <source>
        <dbReference type="Proteomes" id="UP000000702"/>
    </source>
</evidence>
<dbReference type="AlphaFoldDB" id="F9W3W5"/>
<gene>
    <name evidence="1" type="ORF">TCIL3000_0_27830</name>
</gene>
<keyword evidence="2" id="KW-1185">Reference proteome</keyword>
<sequence>MVFQTYCLNDMEKEIETTYAVPILYEWCPSLQRHRPLHRPPYRPLSRWCYFGGGGAAVGGDGIFGGMREARGILGFLVEEERVVHPELQSGHGAFRFLRVARHFSQIFGGVLELLHPFDATVTKGVIVIDTNIPNLSDRVFATDSVCIWCDIHKHEHHLLPGTLLASFPQPSRIVL</sequence>
<organism evidence="1 2">
    <name type="scientific">Trypanosoma congolense (strain IL3000)</name>
    <dbReference type="NCBI Taxonomy" id="1068625"/>
    <lineage>
        <taxon>Eukaryota</taxon>
        <taxon>Discoba</taxon>
        <taxon>Euglenozoa</taxon>
        <taxon>Kinetoplastea</taxon>
        <taxon>Metakinetoplastina</taxon>
        <taxon>Trypanosomatida</taxon>
        <taxon>Trypanosomatidae</taxon>
        <taxon>Trypanosoma</taxon>
        <taxon>Nannomonas</taxon>
    </lineage>
</organism>
<dbReference type="VEuPathDB" id="TriTrypDB:TcIL3000_0_27830"/>
<evidence type="ECO:0000313" key="1">
    <source>
        <dbReference type="EMBL" id="CCD11843.1"/>
    </source>
</evidence>
<comment type="caution">
    <text evidence="1">The sequence shown here is derived from an EMBL/GenBank/DDBJ whole genome shotgun (WGS) entry which is preliminary data.</text>
</comment>
<protein>
    <submittedName>
        <fullName evidence="1">WGS project CAEQ00000000 data, annotated contig 1119</fullName>
    </submittedName>
</protein>
<accession>F9W3W5</accession>